<comment type="subcellular location">
    <subcellularLocation>
        <location evidence="1">Endoplasmic reticulum membrane</location>
        <topology evidence="1">Multi-pass membrane protein</topology>
    </subcellularLocation>
</comment>
<evidence type="ECO:0000256" key="7">
    <source>
        <dbReference type="ARBA" id="ARBA00022679"/>
    </source>
</evidence>
<comment type="pathway">
    <text evidence="4">Lipid metabolism.</text>
</comment>
<dbReference type="GO" id="GO:0019432">
    <property type="term" value="P:triglyceride biosynthetic process"/>
    <property type="evidence" value="ECO:0007669"/>
    <property type="project" value="TreeGrafter"/>
</dbReference>
<evidence type="ECO:0000256" key="2">
    <source>
        <dbReference type="ARBA" id="ARBA00004765"/>
    </source>
</evidence>
<evidence type="ECO:0000256" key="15">
    <source>
        <dbReference type="ARBA" id="ARBA00023315"/>
    </source>
</evidence>
<evidence type="ECO:0000313" key="19">
    <source>
        <dbReference type="Proteomes" id="UP000694701"/>
    </source>
</evidence>
<protein>
    <submittedName>
        <fullName evidence="18">Glycerol-3-phosphate acyltransferase 3</fullName>
    </submittedName>
</protein>
<evidence type="ECO:0000256" key="13">
    <source>
        <dbReference type="ARBA" id="ARBA00023209"/>
    </source>
</evidence>
<evidence type="ECO:0000256" key="8">
    <source>
        <dbReference type="ARBA" id="ARBA00022692"/>
    </source>
</evidence>
<keyword evidence="12 16" id="KW-0472">Membrane</keyword>
<comment type="similarity">
    <text evidence="5">Belongs to the 1-acyl-sn-glycerol-3-phosphate acyltransferase family.</text>
</comment>
<dbReference type="CDD" id="cd07991">
    <property type="entry name" value="LPLAT_LPCAT1-like"/>
    <property type="match status" value="1"/>
</dbReference>
<evidence type="ECO:0000256" key="14">
    <source>
        <dbReference type="ARBA" id="ARBA00023264"/>
    </source>
</evidence>
<evidence type="ECO:0000256" key="12">
    <source>
        <dbReference type="ARBA" id="ARBA00023136"/>
    </source>
</evidence>
<evidence type="ECO:0000256" key="5">
    <source>
        <dbReference type="ARBA" id="ARBA00008655"/>
    </source>
</evidence>
<evidence type="ECO:0000256" key="3">
    <source>
        <dbReference type="ARBA" id="ARBA00004771"/>
    </source>
</evidence>
<dbReference type="SUPFAM" id="SSF69593">
    <property type="entry name" value="Glycerol-3-phosphate (1)-acyltransferase"/>
    <property type="match status" value="1"/>
</dbReference>
<dbReference type="PANTHER" id="PTHR23063:SF10">
    <property type="entry name" value="GLYCEROL-3-PHOSPHATE ACYLTRANSFERASE 3"/>
    <property type="match status" value="1"/>
</dbReference>
<evidence type="ECO:0000259" key="17">
    <source>
        <dbReference type="SMART" id="SM00563"/>
    </source>
</evidence>
<dbReference type="GO" id="GO:0008654">
    <property type="term" value="P:phospholipid biosynthetic process"/>
    <property type="evidence" value="ECO:0007669"/>
    <property type="project" value="UniProtKB-KW"/>
</dbReference>
<keyword evidence="11" id="KW-0443">Lipid metabolism</keyword>
<evidence type="ECO:0000256" key="1">
    <source>
        <dbReference type="ARBA" id="ARBA00004477"/>
    </source>
</evidence>
<evidence type="ECO:0000256" key="4">
    <source>
        <dbReference type="ARBA" id="ARBA00005189"/>
    </source>
</evidence>
<evidence type="ECO:0000256" key="6">
    <source>
        <dbReference type="ARBA" id="ARBA00022516"/>
    </source>
</evidence>
<accession>A0A8C2GHC2</accession>
<comment type="pathway">
    <text evidence="2">Phospholipid metabolism; CDP-diacylglycerol biosynthesis; CDP-diacylglycerol from sn-glycerol 3-phosphate: step 1/3.</text>
</comment>
<sequence>MNFTQLHTAHFLLESGAQDTNEIMKDDGSMEEKIRQLRRSHPDNLAGGDFTLCDAFYFCKKGIENIVEDQVTQRFTSEELASWNLLTRTNNNFRYISVRLTIIWGLGVFIRYCILLPLRITLAVIGLSWLVIGTTLVGLLPSSNVKNWLSDLVHITCYRICARALSATIRYHNKENRPKKGGICVANHTSPIDIVILANDGCYAMVGQVHGGLMGVIQRSMVRSCPHVWFERAEMKDRHAVAKRLKEHIADKTKLPILIFPEGTCINNTSVMMFKKGSFEIGGTIYPVAIKYDPQFGDAFWNSAKYNMVSYILRMMTSWAIVCNVWYLAPMTRQDGEDAVHFANRVKSAIAQQGGLVDLSWDGGLKRERVKESFKEEQQKMYSSMIVGLDCHEASVGPE</sequence>
<keyword evidence="6" id="KW-0444">Lipid biosynthesis</keyword>
<dbReference type="Pfam" id="PF01553">
    <property type="entry name" value="Acyltransferase"/>
    <property type="match status" value="1"/>
</dbReference>
<gene>
    <name evidence="18" type="primary">LOC109055629</name>
</gene>
<keyword evidence="9" id="KW-0256">Endoplasmic reticulum</keyword>
<feature type="transmembrane region" description="Helical" evidence="16">
    <location>
        <begin position="96"/>
        <end position="114"/>
    </location>
</feature>
<keyword evidence="14" id="KW-1208">Phospholipid metabolism</keyword>
<evidence type="ECO:0000256" key="9">
    <source>
        <dbReference type="ARBA" id="ARBA00022824"/>
    </source>
</evidence>
<keyword evidence="8 16" id="KW-0812">Transmembrane</keyword>
<proteinExistence type="inferred from homology"/>
<keyword evidence="7" id="KW-0808">Transferase</keyword>
<keyword evidence="13" id="KW-0594">Phospholipid biosynthesis</keyword>
<dbReference type="InterPro" id="IPR045252">
    <property type="entry name" value="LPCAT1-like"/>
</dbReference>
<dbReference type="Proteomes" id="UP000694701">
    <property type="component" value="Unplaced"/>
</dbReference>
<keyword evidence="10 16" id="KW-1133">Transmembrane helix</keyword>
<dbReference type="Ensembl" id="ENSCCRT00020076971.1">
    <property type="protein sequence ID" value="ENSCCRP00020070059.1"/>
    <property type="gene ID" value="ENSCCRG00020031372.1"/>
</dbReference>
<reference evidence="18" key="1">
    <citation type="submission" date="2025-08" db="UniProtKB">
        <authorList>
            <consortium name="Ensembl"/>
        </authorList>
    </citation>
    <scope>IDENTIFICATION</scope>
</reference>
<feature type="domain" description="Phospholipid/glycerol acyltransferase" evidence="17">
    <location>
        <begin position="182"/>
        <end position="293"/>
    </location>
</feature>
<name>A0A8C2GHC2_CYPCA</name>
<feature type="transmembrane region" description="Helical" evidence="16">
    <location>
        <begin position="120"/>
        <end position="140"/>
    </location>
</feature>
<organism evidence="18 19">
    <name type="scientific">Cyprinus carpio</name>
    <name type="common">Common carp</name>
    <dbReference type="NCBI Taxonomy" id="7962"/>
    <lineage>
        <taxon>Eukaryota</taxon>
        <taxon>Metazoa</taxon>
        <taxon>Chordata</taxon>
        <taxon>Craniata</taxon>
        <taxon>Vertebrata</taxon>
        <taxon>Euteleostomi</taxon>
        <taxon>Actinopterygii</taxon>
        <taxon>Neopterygii</taxon>
        <taxon>Teleostei</taxon>
        <taxon>Ostariophysi</taxon>
        <taxon>Cypriniformes</taxon>
        <taxon>Cyprinidae</taxon>
        <taxon>Cyprininae</taxon>
        <taxon>Cyprinus</taxon>
    </lineage>
</organism>
<keyword evidence="15" id="KW-0012">Acyltransferase</keyword>
<comment type="pathway">
    <text evidence="3">Glycerolipid metabolism; triacylglycerol biosynthesis.</text>
</comment>
<dbReference type="GO" id="GO:0004366">
    <property type="term" value="F:glycerol-3-phosphate O-acyltransferase activity"/>
    <property type="evidence" value="ECO:0007669"/>
    <property type="project" value="TreeGrafter"/>
</dbReference>
<dbReference type="AlphaFoldDB" id="A0A8C2GHC2"/>
<evidence type="ECO:0000256" key="11">
    <source>
        <dbReference type="ARBA" id="ARBA00023098"/>
    </source>
</evidence>
<dbReference type="GO" id="GO:0005789">
    <property type="term" value="C:endoplasmic reticulum membrane"/>
    <property type="evidence" value="ECO:0007669"/>
    <property type="project" value="UniProtKB-SubCell"/>
</dbReference>
<dbReference type="PANTHER" id="PTHR23063">
    <property type="entry name" value="PHOSPHOLIPID ACYLTRANSFERASE"/>
    <property type="match status" value="1"/>
</dbReference>
<evidence type="ECO:0000256" key="16">
    <source>
        <dbReference type="SAM" id="Phobius"/>
    </source>
</evidence>
<dbReference type="InterPro" id="IPR002123">
    <property type="entry name" value="Plipid/glycerol_acylTrfase"/>
</dbReference>
<evidence type="ECO:0000256" key="10">
    <source>
        <dbReference type="ARBA" id="ARBA00022989"/>
    </source>
</evidence>
<evidence type="ECO:0000313" key="18">
    <source>
        <dbReference type="Ensembl" id="ENSCCRP00020070059.1"/>
    </source>
</evidence>
<dbReference type="SMART" id="SM00563">
    <property type="entry name" value="PlsC"/>
    <property type="match status" value="1"/>
</dbReference>